<dbReference type="AlphaFoldDB" id="A0A6V7PUC4"/>
<proteinExistence type="predicted"/>
<organism evidence="2">
    <name type="scientific">Ananas comosus var. bracteatus</name>
    <name type="common">red pineapple</name>
    <dbReference type="NCBI Taxonomy" id="296719"/>
    <lineage>
        <taxon>Eukaryota</taxon>
        <taxon>Viridiplantae</taxon>
        <taxon>Streptophyta</taxon>
        <taxon>Embryophyta</taxon>
        <taxon>Tracheophyta</taxon>
        <taxon>Spermatophyta</taxon>
        <taxon>Magnoliopsida</taxon>
        <taxon>Liliopsida</taxon>
        <taxon>Poales</taxon>
        <taxon>Bromeliaceae</taxon>
        <taxon>Bromelioideae</taxon>
        <taxon>Ananas</taxon>
    </lineage>
</organism>
<name>A0A6V7PUC4_ANACO</name>
<evidence type="ECO:0000313" key="2">
    <source>
        <dbReference type="EMBL" id="CAD1834333.1"/>
    </source>
</evidence>
<reference evidence="2" key="1">
    <citation type="submission" date="2020-07" db="EMBL/GenBank/DDBJ databases">
        <authorList>
            <person name="Lin J."/>
        </authorList>
    </citation>
    <scope>NUCLEOTIDE SEQUENCE</scope>
</reference>
<accession>A0A6V7PUC4</accession>
<feature type="compositionally biased region" description="Basic residues" evidence="1">
    <location>
        <begin position="1"/>
        <end position="28"/>
    </location>
</feature>
<evidence type="ECO:0000256" key="1">
    <source>
        <dbReference type="SAM" id="MobiDB-lite"/>
    </source>
</evidence>
<feature type="region of interest" description="Disordered" evidence="1">
    <location>
        <begin position="1"/>
        <end position="32"/>
    </location>
</feature>
<gene>
    <name evidence="2" type="ORF">CB5_LOCUS17544</name>
</gene>
<dbReference type="EMBL" id="LR862152">
    <property type="protein sequence ID" value="CAD1834333.1"/>
    <property type="molecule type" value="Genomic_DNA"/>
</dbReference>
<sequence length="112" mass="13054">MMRTMMKKKKTKKKKTKKKKTKKKKSMRRTLPPSRSIILRSRTAAYISACWVDPHLAPASREPLPPWLPPPAAYAVCALCPPPPILGRDKRIWWDPLIKVREWELIWTLVAL</sequence>
<protein>
    <submittedName>
        <fullName evidence="2">Uncharacterized protein</fullName>
    </submittedName>
</protein>